<evidence type="ECO:0000256" key="1">
    <source>
        <dbReference type="SAM" id="MobiDB-lite"/>
    </source>
</evidence>
<evidence type="ECO:0000313" key="2">
    <source>
        <dbReference type="EMBL" id="KAG1330957.1"/>
    </source>
</evidence>
<feature type="compositionally biased region" description="Polar residues" evidence="1">
    <location>
        <begin position="81"/>
        <end position="93"/>
    </location>
</feature>
<protein>
    <submittedName>
        <fullName evidence="2">Uncharacterized protein</fullName>
    </submittedName>
</protein>
<reference evidence="2" key="2">
    <citation type="submission" date="2019-07" db="EMBL/GenBank/DDBJ databases">
        <authorList>
            <person name="Yang Y."/>
            <person name="Bocs S."/>
            <person name="Baudouin L."/>
        </authorList>
    </citation>
    <scope>NUCLEOTIDE SEQUENCE</scope>
    <source>
        <tissue evidence="2">Spear leaf of Hainan Tall coconut</tissue>
    </source>
</reference>
<keyword evidence="3" id="KW-1185">Reference proteome</keyword>
<organism evidence="2 3">
    <name type="scientific">Cocos nucifera</name>
    <name type="common">Coconut palm</name>
    <dbReference type="NCBI Taxonomy" id="13894"/>
    <lineage>
        <taxon>Eukaryota</taxon>
        <taxon>Viridiplantae</taxon>
        <taxon>Streptophyta</taxon>
        <taxon>Embryophyta</taxon>
        <taxon>Tracheophyta</taxon>
        <taxon>Spermatophyta</taxon>
        <taxon>Magnoliopsida</taxon>
        <taxon>Liliopsida</taxon>
        <taxon>Arecaceae</taxon>
        <taxon>Arecoideae</taxon>
        <taxon>Cocoseae</taxon>
        <taxon>Attaleinae</taxon>
        <taxon>Cocos</taxon>
    </lineage>
</organism>
<sequence>MAQAIEEFKVSFEMRNLNVKFSQEAFIKEFMLCENRIASKFFKLDLGFLVEGAPDEEVGPSTTTTDLPPIEPATKEPKLTDATSNSSTTPLEV</sequence>
<accession>A0A8K0HZY4</accession>
<gene>
    <name evidence="2" type="ORF">COCNU_02G009250</name>
</gene>
<comment type="caution">
    <text evidence="2">The sequence shown here is derived from an EMBL/GenBank/DDBJ whole genome shotgun (WGS) entry which is preliminary data.</text>
</comment>
<dbReference type="Proteomes" id="UP000797356">
    <property type="component" value="Chromosome 2"/>
</dbReference>
<proteinExistence type="predicted"/>
<name>A0A8K0HZY4_COCNU</name>
<dbReference type="AlphaFoldDB" id="A0A8K0HZY4"/>
<feature type="region of interest" description="Disordered" evidence="1">
    <location>
        <begin position="53"/>
        <end position="93"/>
    </location>
</feature>
<evidence type="ECO:0000313" key="3">
    <source>
        <dbReference type="Proteomes" id="UP000797356"/>
    </source>
</evidence>
<reference evidence="2" key="1">
    <citation type="journal article" date="2017" name="Gigascience">
        <title>The genome draft of coconut (Cocos nucifera).</title>
        <authorList>
            <person name="Xiao Y."/>
            <person name="Xu P."/>
            <person name="Fan H."/>
            <person name="Baudouin L."/>
            <person name="Xia W."/>
            <person name="Bocs S."/>
            <person name="Xu J."/>
            <person name="Li Q."/>
            <person name="Guo A."/>
            <person name="Zhou L."/>
            <person name="Li J."/>
            <person name="Wu Y."/>
            <person name="Ma Z."/>
            <person name="Armero A."/>
            <person name="Issali A.E."/>
            <person name="Liu N."/>
            <person name="Peng M."/>
            <person name="Yang Y."/>
        </authorList>
    </citation>
    <scope>NUCLEOTIDE SEQUENCE</scope>
    <source>
        <tissue evidence="2">Spear leaf of Hainan Tall coconut</tissue>
    </source>
</reference>
<dbReference type="EMBL" id="CM017873">
    <property type="protein sequence ID" value="KAG1330957.1"/>
    <property type="molecule type" value="Genomic_DNA"/>
</dbReference>